<name>A7RSK0_NEMVE</name>
<dbReference type="eggNOG" id="ENOG502S166">
    <property type="taxonomic scope" value="Eukaryota"/>
</dbReference>
<proteinExistence type="predicted"/>
<dbReference type="Proteomes" id="UP000001593">
    <property type="component" value="Unassembled WGS sequence"/>
</dbReference>
<reference evidence="1 2" key="1">
    <citation type="journal article" date="2007" name="Science">
        <title>Sea anemone genome reveals ancestral eumetazoan gene repertoire and genomic organization.</title>
        <authorList>
            <person name="Putnam N.H."/>
            <person name="Srivastava M."/>
            <person name="Hellsten U."/>
            <person name="Dirks B."/>
            <person name="Chapman J."/>
            <person name="Salamov A."/>
            <person name="Terry A."/>
            <person name="Shapiro H."/>
            <person name="Lindquist E."/>
            <person name="Kapitonov V.V."/>
            <person name="Jurka J."/>
            <person name="Genikhovich G."/>
            <person name="Grigoriev I.V."/>
            <person name="Lucas S.M."/>
            <person name="Steele R.E."/>
            <person name="Finnerty J.R."/>
            <person name="Technau U."/>
            <person name="Martindale M.Q."/>
            <person name="Rokhsar D.S."/>
        </authorList>
    </citation>
    <scope>NUCLEOTIDE SEQUENCE [LARGE SCALE GENOMIC DNA]</scope>
    <source>
        <strain evidence="2">CH2 X CH6</strain>
    </source>
</reference>
<gene>
    <name evidence="1" type="ORF">NEMVEDRAFT_v1g91975</name>
</gene>
<sequence length="131" mass="15454">RNRPSSSEVLTTHLRQRSHPTWTSYFVPYKFVINDQYGLSHFNWEVDDVNYQILRTGCFPFIKYHCTRRPRQDLSMENRVFTALKVMNLGIPTLTYGIAACFLAKHEEIVRTDKGDVKIYFLIPETKDAMF</sequence>
<dbReference type="PANTHER" id="PTHR34651">
    <property type="entry name" value="SIMILAR TO ENSANGP00000021391"/>
    <property type="match status" value="1"/>
</dbReference>
<evidence type="ECO:0000313" key="1">
    <source>
        <dbReference type="EMBL" id="EDO45650.1"/>
    </source>
</evidence>
<evidence type="ECO:0000313" key="2">
    <source>
        <dbReference type="Proteomes" id="UP000001593"/>
    </source>
</evidence>
<organism evidence="1 2">
    <name type="scientific">Nematostella vectensis</name>
    <name type="common">Starlet sea anemone</name>
    <dbReference type="NCBI Taxonomy" id="45351"/>
    <lineage>
        <taxon>Eukaryota</taxon>
        <taxon>Metazoa</taxon>
        <taxon>Cnidaria</taxon>
        <taxon>Anthozoa</taxon>
        <taxon>Hexacorallia</taxon>
        <taxon>Actiniaria</taxon>
        <taxon>Edwardsiidae</taxon>
        <taxon>Nematostella</taxon>
    </lineage>
</organism>
<protein>
    <submittedName>
        <fullName evidence="1">Uncharacterized protein</fullName>
    </submittedName>
</protein>
<keyword evidence="2" id="KW-1185">Reference proteome</keyword>
<dbReference type="HOGENOM" id="CLU_129379_0_0_1"/>
<dbReference type="OMA" id="KYHCTRR"/>
<dbReference type="EMBL" id="DS469534">
    <property type="protein sequence ID" value="EDO45650.1"/>
    <property type="molecule type" value="Genomic_DNA"/>
</dbReference>
<dbReference type="Pfam" id="PF15031">
    <property type="entry name" value="DUF4528"/>
    <property type="match status" value="1"/>
</dbReference>
<dbReference type="FunCoup" id="A7RSK0">
    <property type="interactions" value="40"/>
</dbReference>
<dbReference type="InterPro" id="IPR029245">
    <property type="entry name" value="DUF4528"/>
</dbReference>
<dbReference type="PhylomeDB" id="A7RSK0"/>
<accession>A7RSK0</accession>
<dbReference type="AlphaFoldDB" id="A7RSK0"/>
<dbReference type="InParanoid" id="A7RSK0"/>
<feature type="non-terminal residue" evidence="1">
    <location>
        <position position="1"/>
    </location>
</feature>
<dbReference type="PANTHER" id="PTHR34651:SF1">
    <property type="entry name" value="SIMILAR TO ENSANGP00000021391"/>
    <property type="match status" value="1"/>
</dbReference>